<evidence type="ECO:0000313" key="1">
    <source>
        <dbReference type="EMBL" id="OAX32642.1"/>
    </source>
</evidence>
<reference evidence="1 2" key="1">
    <citation type="submission" date="2016-06" db="EMBL/GenBank/DDBJ databases">
        <title>Comparative genomics of the ectomycorrhizal sister species Rhizopogon vinicolor and Rhizopogon vesiculosus (Basidiomycota: Boletales) reveals a divergence of the mating type B locus.</title>
        <authorList>
            <consortium name="DOE Joint Genome Institute"/>
            <person name="Mujic A.B."/>
            <person name="Kuo A."/>
            <person name="Tritt A."/>
            <person name="Lipzen A."/>
            <person name="Chen C."/>
            <person name="Johnson J."/>
            <person name="Sharma A."/>
            <person name="Barry K."/>
            <person name="Grigoriev I.V."/>
            <person name="Spatafora J.W."/>
        </authorList>
    </citation>
    <scope>NUCLEOTIDE SEQUENCE [LARGE SCALE GENOMIC DNA]</scope>
    <source>
        <strain evidence="1 2">AM-OR11-026</strain>
    </source>
</reference>
<dbReference type="InterPro" id="IPR040521">
    <property type="entry name" value="KDZ"/>
</dbReference>
<dbReference type="AlphaFoldDB" id="A0A1B7MJ71"/>
<name>A0A1B7MJ71_9AGAM</name>
<accession>A0A1B7MJ71</accession>
<evidence type="ECO:0008006" key="3">
    <source>
        <dbReference type="Google" id="ProtNLM"/>
    </source>
</evidence>
<dbReference type="InParanoid" id="A0A1B7MJ71"/>
<proteinExistence type="predicted"/>
<dbReference type="PANTHER" id="PTHR33096">
    <property type="entry name" value="CXC2 DOMAIN-CONTAINING PROTEIN"/>
    <property type="match status" value="1"/>
</dbReference>
<evidence type="ECO:0000313" key="2">
    <source>
        <dbReference type="Proteomes" id="UP000092154"/>
    </source>
</evidence>
<protein>
    <recommendedName>
        <fullName evidence="3">CxC1-like cysteine cluster associated with KDZ transposases domain-containing protein</fullName>
    </recommendedName>
</protein>
<keyword evidence="2" id="KW-1185">Reference proteome</keyword>
<organism evidence="1 2">
    <name type="scientific">Rhizopogon vinicolor AM-OR11-026</name>
    <dbReference type="NCBI Taxonomy" id="1314800"/>
    <lineage>
        <taxon>Eukaryota</taxon>
        <taxon>Fungi</taxon>
        <taxon>Dikarya</taxon>
        <taxon>Basidiomycota</taxon>
        <taxon>Agaricomycotina</taxon>
        <taxon>Agaricomycetes</taxon>
        <taxon>Agaricomycetidae</taxon>
        <taxon>Boletales</taxon>
        <taxon>Suillineae</taxon>
        <taxon>Rhizopogonaceae</taxon>
        <taxon>Rhizopogon</taxon>
    </lineage>
</organism>
<dbReference type="PANTHER" id="PTHR33096:SF1">
    <property type="entry name" value="CXC1-LIKE CYSTEINE CLUSTER ASSOCIATED WITH KDZ TRANSPOSASES DOMAIN-CONTAINING PROTEIN"/>
    <property type="match status" value="1"/>
</dbReference>
<gene>
    <name evidence="1" type="ORF">K503DRAFT_852090</name>
</gene>
<sequence>MYPNETLIYNGYLGCAPLFPTVAISIRTLAAYRQAHRVCPRFSIQAQCKMLCHLHNMPYRPYLCSQFSAAYDAFLQILYRVDLLLKQALKHDTPNWRLLNACPPCTYKLVDEPPLQFDWFATIDGNNSLKRWASQIYNSVSRDDSRQPRTDYWIDREVVDKFKDEVRSRTALDKNDNADDWEDVPNDGEVPGEVPFNCTARWRNAGPEQRKKMFSLFDESGIFIAACRHRFILVACDMIHSGELAKYPLAILDHLMSVYGQNGSCAYDIGCAFSKTLNASSLGLRARTLGLRMMVGAFHGHAHNRKCQLDWHPMYISGTGHTEGEGCEHIFSSSNELARSTRHASPFHRHQSIEEHFAFWDMDKYAALSNFLYNHYREAIHVIRTLQTELSIIKGELHLDDRDFMKFYDEEKLYLDSLKQPPIRDRLCIRYVEVLDDLESFGVGNFTEISTALTTARIRVDAAYAKLQNAEALVGHMEIQLRIEKRWTIGCLEYMQFKEEAKLGKYRMALNELERLVVMRLFELSKLSLSGTGRYKLRQQIGKALQRRSEAIRNAINRYNTQAAALSPPRPKLSWKDIADYTFLGEFDLLRHSRTDVRELDWTKPAHREAATKYFKLLRAQEEVTRLNVEVRRLRTFIHNEEMETKKVIKCLQSSNPPLALELQRQWQSRSAINSFHIFRLNQIEALPGFSGMRGVGIIAAEYEHADVIQQEEHVEEMESMASYLDTVVD</sequence>
<dbReference type="Proteomes" id="UP000092154">
    <property type="component" value="Unassembled WGS sequence"/>
</dbReference>
<dbReference type="OrthoDB" id="2505969at2759"/>
<dbReference type="EMBL" id="KV448953">
    <property type="protein sequence ID" value="OAX32642.1"/>
    <property type="molecule type" value="Genomic_DNA"/>
</dbReference>
<dbReference type="Pfam" id="PF18758">
    <property type="entry name" value="KDZ"/>
    <property type="match status" value="1"/>
</dbReference>